<organism evidence="1 2">
    <name type="scientific">Terribacillus saccharophilus</name>
    <dbReference type="NCBI Taxonomy" id="361277"/>
    <lineage>
        <taxon>Bacteria</taxon>
        <taxon>Bacillati</taxon>
        <taxon>Bacillota</taxon>
        <taxon>Bacilli</taxon>
        <taxon>Bacillales</taxon>
        <taxon>Bacillaceae</taxon>
        <taxon>Terribacillus</taxon>
    </lineage>
</organism>
<proteinExistence type="predicted"/>
<dbReference type="GO" id="GO:0047355">
    <property type="term" value="F:CDP-glycerol glycerophosphotransferase activity"/>
    <property type="evidence" value="ECO:0007669"/>
    <property type="project" value="InterPro"/>
</dbReference>
<reference evidence="1 2" key="1">
    <citation type="submission" date="2017-07" db="EMBL/GenBank/DDBJ databases">
        <title>Isolation and whole genome analysis of endospore-forming bacteria from heroin.</title>
        <authorList>
            <person name="Kalinowski J."/>
            <person name="Ahrens B."/>
            <person name="Al-Dilaimi A."/>
            <person name="Winkler A."/>
            <person name="Wibberg D."/>
            <person name="Schleenbecker U."/>
            <person name="Ruckert C."/>
            <person name="Wolfel R."/>
            <person name="Grass G."/>
        </authorList>
    </citation>
    <scope>NUCLEOTIDE SEQUENCE [LARGE SCALE GENOMIC DNA]</scope>
    <source>
        <strain evidence="1 2">7528</strain>
    </source>
</reference>
<dbReference type="EMBL" id="NPBV01000002">
    <property type="protein sequence ID" value="PAD22657.1"/>
    <property type="molecule type" value="Genomic_DNA"/>
</dbReference>
<name>A0A268AEW0_9BACI</name>
<dbReference type="InterPro" id="IPR007554">
    <property type="entry name" value="Glycerophosphate_synth"/>
</dbReference>
<dbReference type="AlphaFoldDB" id="A0A268AEW0"/>
<gene>
    <name evidence="1" type="ORF">CHH64_02785</name>
</gene>
<evidence type="ECO:0008006" key="3">
    <source>
        <dbReference type="Google" id="ProtNLM"/>
    </source>
</evidence>
<accession>A0A268AEW0</accession>
<evidence type="ECO:0000313" key="1">
    <source>
        <dbReference type="EMBL" id="PAD22657.1"/>
    </source>
</evidence>
<comment type="caution">
    <text evidence="1">The sequence shown here is derived from an EMBL/GenBank/DDBJ whole genome shotgun (WGS) entry which is preliminary data.</text>
</comment>
<evidence type="ECO:0000313" key="2">
    <source>
        <dbReference type="Proteomes" id="UP000216013"/>
    </source>
</evidence>
<sequence>MRGDSRLSVYSEVSNGSLVFKDGFLDFNGSVNLITRKRSSNKKYYVYDAAGQIISEENDESHTVTIKEIVYHKGKQVIFYLDKRMRLSFIVTRKHKRLTEEQIIEKAELAPSQRVWSIPLFNMILFIGVLRFRYTNIQEYEIALGYDKKYRFPIKYLFSKTIREKNTFNTSKLKLLCHTFFCIIPTKDLERIYIETSSINLPMFLRIHNDTANYYYPFKKSGFDKYSRKHYLYNTFNYRISKSLSVFMRKSVTGQLVFVYSNKLHKSIVMKEAIAYVIVKLFARKNNRIILFEKFCEGASESAYEIFKYARQQNDTMARFIIDAKSDLYPALIEQFGKEYIIKKNTLRSFYNIFKADALISSDLATHIQRRLYDNDRLIKKKILDNKNKIFLQHGVALATNVFERGYFNKRVPIAPDYIVTSSRRESRNFLKYANYTNEDIIPTGLPNLDLYVESKETVQKEEITFMLTWRPWDLTGGKTEGSYVGRYIQFIRMIHSDPFYEGKKINVVLHPKAKVILRDQFPDIYAEIKSKLYAGDIKDILLRSKVLISDYSSVTFYAFAGGSNVIFYWEDKVKAEKEYGARNILQKENAFGDIIYDFNQLNAFIQSNYPQEQKAAYQSKFSLMVERTDGNNTEETYNYIRNILDKERGLADVEYRNKRFLRNERVLQLSGQENIQSK</sequence>
<dbReference type="InterPro" id="IPR043149">
    <property type="entry name" value="TagF_N"/>
</dbReference>
<dbReference type="Gene3D" id="3.40.50.11820">
    <property type="match status" value="1"/>
</dbReference>
<protein>
    <recommendedName>
        <fullName evidence="3">CDP-Glycerol:Poly(Glycerophosphate) glycerophosphotransferase</fullName>
    </recommendedName>
</protein>
<dbReference type="Pfam" id="PF04464">
    <property type="entry name" value="Glyphos_transf"/>
    <property type="match status" value="1"/>
</dbReference>
<dbReference type="GO" id="GO:0016020">
    <property type="term" value="C:membrane"/>
    <property type="evidence" value="ECO:0007669"/>
    <property type="project" value="InterPro"/>
</dbReference>
<dbReference type="Proteomes" id="UP000216013">
    <property type="component" value="Unassembled WGS sequence"/>
</dbReference>